<dbReference type="HAMAP" id="MF_00376">
    <property type="entry name" value="Dephospho_CoA_kinase"/>
    <property type="match status" value="1"/>
</dbReference>
<dbReference type="Proteomes" id="UP000028542">
    <property type="component" value="Unassembled WGS sequence"/>
</dbReference>
<keyword evidence="3" id="KW-0173">Coenzyme A biosynthesis</keyword>
<accession>A0A084JAE8</accession>
<keyword evidence="3" id="KW-0418">Kinase</keyword>
<dbReference type="EMBL" id="JPMD01000028">
    <property type="protein sequence ID" value="KEZ85932.1"/>
    <property type="molecule type" value="Genomic_DNA"/>
</dbReference>
<dbReference type="AlphaFoldDB" id="A0A084JAE8"/>
<keyword evidence="3" id="KW-0808">Transferase</keyword>
<dbReference type="STRING" id="318464.IO99_12420"/>
<comment type="catalytic activity">
    <reaction evidence="3">
        <text>3'-dephospho-CoA + ATP = ADP + CoA + H(+)</text>
        <dbReference type="Rhea" id="RHEA:18245"/>
        <dbReference type="ChEBI" id="CHEBI:15378"/>
        <dbReference type="ChEBI" id="CHEBI:30616"/>
        <dbReference type="ChEBI" id="CHEBI:57287"/>
        <dbReference type="ChEBI" id="CHEBI:57328"/>
        <dbReference type="ChEBI" id="CHEBI:456216"/>
        <dbReference type="EC" id="2.7.1.24"/>
    </reaction>
</comment>
<keyword evidence="3" id="KW-0963">Cytoplasm</keyword>
<evidence type="ECO:0000313" key="5">
    <source>
        <dbReference type="EMBL" id="KEZ85932.1"/>
    </source>
</evidence>
<name>A0A084JAE8_9CLOT</name>
<proteinExistence type="inferred from homology"/>
<dbReference type="UniPathway" id="UPA00241">
    <property type="reaction ID" value="UER00356"/>
</dbReference>
<dbReference type="CDD" id="cd02022">
    <property type="entry name" value="DPCK"/>
    <property type="match status" value="1"/>
</dbReference>
<dbReference type="GO" id="GO:0004140">
    <property type="term" value="F:dephospho-CoA kinase activity"/>
    <property type="evidence" value="ECO:0007669"/>
    <property type="project" value="UniProtKB-UniRule"/>
</dbReference>
<dbReference type="InterPro" id="IPR027417">
    <property type="entry name" value="P-loop_NTPase"/>
</dbReference>
<gene>
    <name evidence="3" type="primary">coaE</name>
    <name evidence="5" type="ORF">IO99_12420</name>
</gene>
<evidence type="ECO:0000256" key="4">
    <source>
        <dbReference type="NCBIfam" id="TIGR00152"/>
    </source>
</evidence>
<keyword evidence="6" id="KW-1185">Reference proteome</keyword>
<reference evidence="5 6" key="1">
    <citation type="submission" date="2014-07" db="EMBL/GenBank/DDBJ databases">
        <title>Draft genome of Clostridium sulfidigenes 113A isolated from sediments associated with methane hydrate from Krishna Godavari basin.</title>
        <authorList>
            <person name="Honkalas V.S."/>
            <person name="Dabir A.P."/>
            <person name="Arora P."/>
            <person name="Dhakephalkar P.K."/>
        </authorList>
    </citation>
    <scope>NUCLEOTIDE SEQUENCE [LARGE SCALE GENOMIC DNA]</scope>
    <source>
        <strain evidence="5 6">113A</strain>
    </source>
</reference>
<dbReference type="eggNOG" id="COG0237">
    <property type="taxonomic scope" value="Bacteria"/>
</dbReference>
<dbReference type="Gene3D" id="3.40.50.300">
    <property type="entry name" value="P-loop containing nucleotide triphosphate hydrolases"/>
    <property type="match status" value="1"/>
</dbReference>
<organism evidence="5 6">
    <name type="scientific">Clostridium sulfidigenes</name>
    <dbReference type="NCBI Taxonomy" id="318464"/>
    <lineage>
        <taxon>Bacteria</taxon>
        <taxon>Bacillati</taxon>
        <taxon>Bacillota</taxon>
        <taxon>Clostridia</taxon>
        <taxon>Eubacteriales</taxon>
        <taxon>Clostridiaceae</taxon>
        <taxon>Clostridium</taxon>
    </lineage>
</organism>
<evidence type="ECO:0000256" key="3">
    <source>
        <dbReference type="HAMAP-Rule" id="MF_00376"/>
    </source>
</evidence>
<evidence type="ECO:0000256" key="2">
    <source>
        <dbReference type="ARBA" id="ARBA00022840"/>
    </source>
</evidence>
<dbReference type="RefSeq" id="WP_084178163.1">
    <property type="nucleotide sequence ID" value="NZ_JPMD01000028.1"/>
</dbReference>
<comment type="pathway">
    <text evidence="3">Cofactor biosynthesis; coenzyme A biosynthesis; CoA from (R)-pantothenate: step 5/5.</text>
</comment>
<comment type="similarity">
    <text evidence="3">Belongs to the CoaE family.</text>
</comment>
<comment type="caution">
    <text evidence="5">The sequence shown here is derived from an EMBL/GenBank/DDBJ whole genome shotgun (WGS) entry which is preliminary data.</text>
</comment>
<dbReference type="PANTHER" id="PTHR10695">
    <property type="entry name" value="DEPHOSPHO-COA KINASE-RELATED"/>
    <property type="match status" value="1"/>
</dbReference>
<keyword evidence="1 3" id="KW-0547">Nucleotide-binding</keyword>
<dbReference type="GO" id="GO:0005737">
    <property type="term" value="C:cytoplasm"/>
    <property type="evidence" value="ECO:0007669"/>
    <property type="project" value="UniProtKB-SubCell"/>
</dbReference>
<comment type="subcellular location">
    <subcellularLocation>
        <location evidence="3">Cytoplasm</location>
    </subcellularLocation>
</comment>
<protein>
    <recommendedName>
        <fullName evidence="3 4">Dephospho-CoA kinase</fullName>
        <ecNumber evidence="3 4">2.7.1.24</ecNumber>
    </recommendedName>
    <alternativeName>
        <fullName evidence="3">Dephosphocoenzyme A kinase</fullName>
    </alternativeName>
</protein>
<dbReference type="GO" id="GO:0015937">
    <property type="term" value="P:coenzyme A biosynthetic process"/>
    <property type="evidence" value="ECO:0007669"/>
    <property type="project" value="UniProtKB-UniRule"/>
</dbReference>
<comment type="function">
    <text evidence="3">Catalyzes the phosphorylation of the 3'-hydroxyl group of dephosphocoenzyme A to form coenzyme A.</text>
</comment>
<dbReference type="GO" id="GO:0005524">
    <property type="term" value="F:ATP binding"/>
    <property type="evidence" value="ECO:0007669"/>
    <property type="project" value="UniProtKB-UniRule"/>
</dbReference>
<dbReference type="PANTHER" id="PTHR10695:SF46">
    <property type="entry name" value="BIFUNCTIONAL COENZYME A SYNTHASE-RELATED"/>
    <property type="match status" value="1"/>
</dbReference>
<dbReference type="Pfam" id="PF01121">
    <property type="entry name" value="CoaE"/>
    <property type="match status" value="1"/>
</dbReference>
<feature type="binding site" evidence="3">
    <location>
        <begin position="16"/>
        <end position="21"/>
    </location>
    <ligand>
        <name>ATP</name>
        <dbReference type="ChEBI" id="CHEBI:30616"/>
    </ligand>
</feature>
<dbReference type="NCBIfam" id="TIGR00152">
    <property type="entry name" value="dephospho-CoA kinase"/>
    <property type="match status" value="1"/>
</dbReference>
<evidence type="ECO:0000313" key="6">
    <source>
        <dbReference type="Proteomes" id="UP000028542"/>
    </source>
</evidence>
<sequence length="201" mass="23304">MKQNNILRVGLTGGIGCGKSTISMIFRENNIPVIDADKISRKVLVNHPNILLEVRRVFGDEYFDENGEFLRRKMGNLIFSDKNKKAQYENIIMPHIFHDIFSEINKYNDIGEEMCIVDAPTLIESKLHTYMDKIIVVIASEEIQLERVMRRDNFSMEEATIRINNQMSTKEKCKFADFIIDNSGNLQETRIKVMKVISKLK</sequence>
<dbReference type="SUPFAM" id="SSF52540">
    <property type="entry name" value="P-loop containing nucleoside triphosphate hydrolases"/>
    <property type="match status" value="1"/>
</dbReference>
<dbReference type="PROSITE" id="PS51219">
    <property type="entry name" value="DPCK"/>
    <property type="match status" value="1"/>
</dbReference>
<dbReference type="EC" id="2.7.1.24" evidence="3 4"/>
<keyword evidence="2 3" id="KW-0067">ATP-binding</keyword>
<dbReference type="InterPro" id="IPR001977">
    <property type="entry name" value="Depp_CoAkinase"/>
</dbReference>
<evidence type="ECO:0000256" key="1">
    <source>
        <dbReference type="ARBA" id="ARBA00022741"/>
    </source>
</evidence>